<comment type="caution">
    <text evidence="2">The sequence shown here is derived from an EMBL/GenBank/DDBJ whole genome shotgun (WGS) entry which is preliminary data.</text>
</comment>
<proteinExistence type="predicted"/>
<keyword evidence="3" id="KW-1185">Reference proteome</keyword>
<name>A0A7X0LM45_9BACT</name>
<dbReference type="GO" id="GO:0030170">
    <property type="term" value="F:pyridoxal phosphate binding"/>
    <property type="evidence" value="ECO:0007669"/>
    <property type="project" value="InterPro"/>
</dbReference>
<feature type="domain" description="MOSC" evidence="1">
    <location>
        <begin position="133"/>
        <end position="282"/>
    </location>
</feature>
<organism evidence="2 3">
    <name type="scientific">Algisphaera agarilytica</name>
    <dbReference type="NCBI Taxonomy" id="1385975"/>
    <lineage>
        <taxon>Bacteria</taxon>
        <taxon>Pseudomonadati</taxon>
        <taxon>Planctomycetota</taxon>
        <taxon>Phycisphaerae</taxon>
        <taxon>Phycisphaerales</taxon>
        <taxon>Phycisphaeraceae</taxon>
        <taxon>Algisphaera</taxon>
    </lineage>
</organism>
<evidence type="ECO:0000313" key="2">
    <source>
        <dbReference type="EMBL" id="MBB6431579.1"/>
    </source>
</evidence>
<sequence>MQDVGNVKEIWRYPVKGMAGERLDVGQLGESGVEGDRVWALWDVKRKEIQSCKVRPKLLRCTARTLDRGEHVEVRFPDGSTLTSEGDRTAINARLSDLVGHESRLEPLRPASDVDFFRRYQPGWRDDLVATFEREPGEPLPDFFDDFPEEAREFIAAPGSFFLVTTLHVVTTATLEHLRSLTPESDWDVRRFRPNLVIETPPGVEGLAEQDWIGQQLTLGEVTLDCPMTTPRCGATVRQQDGIPADSTVLRTIVKHADQNLGIYGETATPGTVRLGDVVTLV</sequence>
<reference evidence="2 3" key="1">
    <citation type="submission" date="2020-08" db="EMBL/GenBank/DDBJ databases">
        <title>Genomic Encyclopedia of Type Strains, Phase IV (KMG-IV): sequencing the most valuable type-strain genomes for metagenomic binning, comparative biology and taxonomic classification.</title>
        <authorList>
            <person name="Goeker M."/>
        </authorList>
    </citation>
    <scope>NUCLEOTIDE SEQUENCE [LARGE SCALE GENOMIC DNA]</scope>
    <source>
        <strain evidence="2 3">DSM 103725</strain>
    </source>
</reference>
<dbReference type="GO" id="GO:0003824">
    <property type="term" value="F:catalytic activity"/>
    <property type="evidence" value="ECO:0007669"/>
    <property type="project" value="InterPro"/>
</dbReference>
<accession>A0A7X0LM45</accession>
<evidence type="ECO:0000259" key="1">
    <source>
        <dbReference type="PROSITE" id="PS51340"/>
    </source>
</evidence>
<dbReference type="EMBL" id="JACHGY010000001">
    <property type="protein sequence ID" value="MBB6431579.1"/>
    <property type="molecule type" value="Genomic_DNA"/>
</dbReference>
<dbReference type="Pfam" id="PF03476">
    <property type="entry name" value="MOSC_N"/>
    <property type="match status" value="1"/>
</dbReference>
<gene>
    <name evidence="2" type="ORF">HNQ40_003385</name>
</gene>
<protein>
    <recommendedName>
        <fullName evidence="1">MOSC domain-containing protein</fullName>
    </recommendedName>
</protein>
<dbReference type="SUPFAM" id="SSF50800">
    <property type="entry name" value="PK beta-barrel domain-like"/>
    <property type="match status" value="1"/>
</dbReference>
<evidence type="ECO:0000313" key="3">
    <source>
        <dbReference type="Proteomes" id="UP000541810"/>
    </source>
</evidence>
<dbReference type="InterPro" id="IPR005302">
    <property type="entry name" value="MoCF_Sase_C"/>
</dbReference>
<dbReference type="Proteomes" id="UP000541810">
    <property type="component" value="Unassembled WGS sequence"/>
</dbReference>
<dbReference type="GO" id="GO:0030151">
    <property type="term" value="F:molybdenum ion binding"/>
    <property type="evidence" value="ECO:0007669"/>
    <property type="project" value="InterPro"/>
</dbReference>
<dbReference type="RefSeq" id="WP_184679035.1">
    <property type="nucleotide sequence ID" value="NZ_JACHGY010000001.1"/>
</dbReference>
<dbReference type="Pfam" id="PF03473">
    <property type="entry name" value="MOSC"/>
    <property type="match status" value="1"/>
</dbReference>
<dbReference type="PROSITE" id="PS51340">
    <property type="entry name" value="MOSC"/>
    <property type="match status" value="1"/>
</dbReference>
<dbReference type="InterPro" id="IPR011037">
    <property type="entry name" value="Pyrv_Knase-like_insert_dom_sf"/>
</dbReference>
<dbReference type="InterPro" id="IPR005303">
    <property type="entry name" value="MOCOS_middle"/>
</dbReference>
<dbReference type="AlphaFoldDB" id="A0A7X0LM45"/>